<gene>
    <name evidence="1" type="ORF">PoB_006843300</name>
</gene>
<sequence length="105" mass="11643">MRSILPSLGISMVSSPRIDVSSLWFLKGDLSATFADPFELITINFLNGDQPEKCAPQRSSAFLLMATEAALRASSPHKDMGNSKGWSFLEVVRVFFLFCCRSPRP</sequence>
<evidence type="ECO:0000313" key="1">
    <source>
        <dbReference type="EMBL" id="GFO41928.1"/>
    </source>
</evidence>
<name>A0AAV4DCH6_9GAST</name>
<dbReference type="AlphaFoldDB" id="A0AAV4DCH6"/>
<dbReference type="EMBL" id="BLXT01007739">
    <property type="protein sequence ID" value="GFO41928.1"/>
    <property type="molecule type" value="Genomic_DNA"/>
</dbReference>
<accession>A0AAV4DCH6</accession>
<comment type="caution">
    <text evidence="1">The sequence shown here is derived from an EMBL/GenBank/DDBJ whole genome shotgun (WGS) entry which is preliminary data.</text>
</comment>
<organism evidence="1 2">
    <name type="scientific">Plakobranchus ocellatus</name>
    <dbReference type="NCBI Taxonomy" id="259542"/>
    <lineage>
        <taxon>Eukaryota</taxon>
        <taxon>Metazoa</taxon>
        <taxon>Spiralia</taxon>
        <taxon>Lophotrochozoa</taxon>
        <taxon>Mollusca</taxon>
        <taxon>Gastropoda</taxon>
        <taxon>Heterobranchia</taxon>
        <taxon>Euthyneura</taxon>
        <taxon>Panpulmonata</taxon>
        <taxon>Sacoglossa</taxon>
        <taxon>Placobranchoidea</taxon>
        <taxon>Plakobranchidae</taxon>
        <taxon>Plakobranchus</taxon>
    </lineage>
</organism>
<dbReference type="Proteomes" id="UP000735302">
    <property type="component" value="Unassembled WGS sequence"/>
</dbReference>
<evidence type="ECO:0000313" key="2">
    <source>
        <dbReference type="Proteomes" id="UP000735302"/>
    </source>
</evidence>
<protein>
    <submittedName>
        <fullName evidence="1">Uncharacterized protein</fullName>
    </submittedName>
</protein>
<reference evidence="1 2" key="1">
    <citation type="journal article" date="2021" name="Elife">
        <title>Chloroplast acquisition without the gene transfer in kleptoplastic sea slugs, Plakobranchus ocellatus.</title>
        <authorList>
            <person name="Maeda T."/>
            <person name="Takahashi S."/>
            <person name="Yoshida T."/>
            <person name="Shimamura S."/>
            <person name="Takaki Y."/>
            <person name="Nagai Y."/>
            <person name="Toyoda A."/>
            <person name="Suzuki Y."/>
            <person name="Arimoto A."/>
            <person name="Ishii H."/>
            <person name="Satoh N."/>
            <person name="Nishiyama T."/>
            <person name="Hasebe M."/>
            <person name="Maruyama T."/>
            <person name="Minagawa J."/>
            <person name="Obokata J."/>
            <person name="Shigenobu S."/>
        </authorList>
    </citation>
    <scope>NUCLEOTIDE SEQUENCE [LARGE SCALE GENOMIC DNA]</scope>
</reference>
<proteinExistence type="predicted"/>
<keyword evidence="2" id="KW-1185">Reference proteome</keyword>